<dbReference type="PANTHER" id="PTHR33317:SF4">
    <property type="entry name" value="POLYNUCLEOTIDYL TRANSFERASE, RIBONUCLEASE H-LIKE SUPERFAMILY PROTEIN"/>
    <property type="match status" value="1"/>
</dbReference>
<evidence type="ECO:0000313" key="8">
    <source>
        <dbReference type="Proteomes" id="UP001589844"/>
    </source>
</evidence>
<evidence type="ECO:0000256" key="1">
    <source>
        <dbReference type="ARBA" id="ARBA00022490"/>
    </source>
</evidence>
<dbReference type="EMBL" id="JBHLXJ010000005">
    <property type="protein sequence ID" value="MFC0349207.1"/>
    <property type="molecule type" value="Genomic_DNA"/>
</dbReference>
<organism evidence="7 8">
    <name type="scientific">Undibacterium danionis</name>
    <dbReference type="NCBI Taxonomy" id="1812100"/>
    <lineage>
        <taxon>Bacteria</taxon>
        <taxon>Pseudomonadati</taxon>
        <taxon>Pseudomonadota</taxon>
        <taxon>Betaproteobacteria</taxon>
        <taxon>Burkholderiales</taxon>
        <taxon>Oxalobacteraceae</taxon>
        <taxon>Undibacterium</taxon>
    </lineage>
</organism>
<dbReference type="NCBIfam" id="TIGR00250">
    <property type="entry name" value="RNAse_H_YqgF"/>
    <property type="match status" value="1"/>
</dbReference>
<feature type="domain" description="YqgF/RNase H-like" evidence="6">
    <location>
        <begin position="14"/>
        <end position="114"/>
    </location>
</feature>
<dbReference type="SUPFAM" id="SSF53098">
    <property type="entry name" value="Ribonuclease H-like"/>
    <property type="match status" value="1"/>
</dbReference>
<dbReference type="HAMAP" id="MF_00651">
    <property type="entry name" value="Nuclease_YqgF"/>
    <property type="match status" value="1"/>
</dbReference>
<accession>A0ABV6IBK5</accession>
<keyword evidence="8" id="KW-1185">Reference proteome</keyword>
<keyword evidence="3 5" id="KW-0540">Nuclease</keyword>
<evidence type="ECO:0000313" key="7">
    <source>
        <dbReference type="EMBL" id="MFC0349207.1"/>
    </source>
</evidence>
<dbReference type="InterPro" id="IPR006641">
    <property type="entry name" value="YqgF/RNaseH-like_dom"/>
</dbReference>
<dbReference type="SMART" id="SM00732">
    <property type="entry name" value="YqgFc"/>
    <property type="match status" value="1"/>
</dbReference>
<dbReference type="EC" id="3.1.-.-" evidence="5"/>
<evidence type="ECO:0000256" key="3">
    <source>
        <dbReference type="ARBA" id="ARBA00022722"/>
    </source>
</evidence>
<comment type="similarity">
    <text evidence="5">Belongs to the YqgF HJR family.</text>
</comment>
<sequence length="139" mass="15272">MNGMQSIETPQINGTVLAFDFGLKRIGVAVGNTMLRQAQALSIIRAASNDAKFVAIADLIQEWQPVLCVVGLPMHPDGAAHEMTVRCQRFANQLHGRYGVKIALVDERYTSAMFKAKQGEHIDDQAAALILQQYFDQVG</sequence>
<dbReference type="CDD" id="cd16964">
    <property type="entry name" value="YqgF"/>
    <property type="match status" value="1"/>
</dbReference>
<comment type="function">
    <text evidence="5">Could be a nuclease involved in processing of the 5'-end of pre-16S rRNA.</text>
</comment>
<proteinExistence type="inferred from homology"/>
<dbReference type="InterPro" id="IPR005227">
    <property type="entry name" value="YqgF"/>
</dbReference>
<keyword evidence="4 5" id="KW-0378">Hydrolase</keyword>
<dbReference type="InterPro" id="IPR037027">
    <property type="entry name" value="YqgF/RNaseH-like_dom_sf"/>
</dbReference>
<evidence type="ECO:0000259" key="6">
    <source>
        <dbReference type="SMART" id="SM00732"/>
    </source>
</evidence>
<comment type="caution">
    <text evidence="7">The sequence shown here is derived from an EMBL/GenBank/DDBJ whole genome shotgun (WGS) entry which is preliminary data.</text>
</comment>
<dbReference type="RefSeq" id="WP_390210627.1">
    <property type="nucleotide sequence ID" value="NZ_JBHLXJ010000005.1"/>
</dbReference>
<reference evidence="7 8" key="1">
    <citation type="submission" date="2024-09" db="EMBL/GenBank/DDBJ databases">
        <authorList>
            <person name="Sun Q."/>
            <person name="Mori K."/>
        </authorList>
    </citation>
    <scope>NUCLEOTIDE SEQUENCE [LARGE SCALE GENOMIC DNA]</scope>
    <source>
        <strain evidence="7 8">CCM 8677</strain>
    </source>
</reference>
<keyword evidence="2 5" id="KW-0690">Ribosome biogenesis</keyword>
<evidence type="ECO:0000256" key="5">
    <source>
        <dbReference type="HAMAP-Rule" id="MF_00651"/>
    </source>
</evidence>
<comment type="subcellular location">
    <subcellularLocation>
        <location evidence="5">Cytoplasm</location>
    </subcellularLocation>
</comment>
<evidence type="ECO:0000256" key="2">
    <source>
        <dbReference type="ARBA" id="ARBA00022517"/>
    </source>
</evidence>
<evidence type="ECO:0000256" key="4">
    <source>
        <dbReference type="ARBA" id="ARBA00022801"/>
    </source>
</evidence>
<name>A0ABV6IBK5_9BURK</name>
<dbReference type="Gene3D" id="3.30.420.140">
    <property type="entry name" value="YqgF/RNase H-like domain"/>
    <property type="match status" value="1"/>
</dbReference>
<dbReference type="Proteomes" id="UP001589844">
    <property type="component" value="Unassembled WGS sequence"/>
</dbReference>
<dbReference type="InterPro" id="IPR012337">
    <property type="entry name" value="RNaseH-like_sf"/>
</dbReference>
<dbReference type="PANTHER" id="PTHR33317">
    <property type="entry name" value="POLYNUCLEOTIDYL TRANSFERASE, RIBONUCLEASE H-LIKE SUPERFAMILY PROTEIN"/>
    <property type="match status" value="1"/>
</dbReference>
<gene>
    <name evidence="7" type="primary">ruvX</name>
    <name evidence="7" type="ORF">ACFFJH_05275</name>
</gene>
<protein>
    <recommendedName>
        <fullName evidence="5">Putative pre-16S rRNA nuclease</fullName>
        <ecNumber evidence="5">3.1.-.-</ecNumber>
    </recommendedName>
</protein>
<keyword evidence="1 5" id="KW-0963">Cytoplasm</keyword>
<dbReference type="Pfam" id="PF03652">
    <property type="entry name" value="RuvX"/>
    <property type="match status" value="1"/>
</dbReference>